<proteinExistence type="predicted"/>
<dbReference type="Proteomes" id="UP000799776">
    <property type="component" value="Unassembled WGS sequence"/>
</dbReference>
<dbReference type="AlphaFoldDB" id="A0A9P4LXS2"/>
<evidence type="ECO:0000256" key="2">
    <source>
        <dbReference type="SAM" id="MobiDB-lite"/>
    </source>
</evidence>
<feature type="compositionally biased region" description="Basic and acidic residues" evidence="2">
    <location>
        <begin position="511"/>
        <end position="539"/>
    </location>
</feature>
<evidence type="ECO:0000256" key="1">
    <source>
        <dbReference type="SAM" id="Coils"/>
    </source>
</evidence>
<feature type="region of interest" description="Disordered" evidence="2">
    <location>
        <begin position="260"/>
        <end position="295"/>
    </location>
</feature>
<feature type="region of interest" description="Disordered" evidence="2">
    <location>
        <begin position="327"/>
        <end position="366"/>
    </location>
</feature>
<feature type="compositionally biased region" description="Polar residues" evidence="2">
    <location>
        <begin position="673"/>
        <end position="682"/>
    </location>
</feature>
<evidence type="ECO:0000313" key="4">
    <source>
        <dbReference type="Proteomes" id="UP000799776"/>
    </source>
</evidence>
<evidence type="ECO:0000313" key="3">
    <source>
        <dbReference type="EMBL" id="KAF2085273.1"/>
    </source>
</evidence>
<feature type="region of interest" description="Disordered" evidence="2">
    <location>
        <begin position="506"/>
        <end position="707"/>
    </location>
</feature>
<keyword evidence="4" id="KW-1185">Reference proteome</keyword>
<keyword evidence="1" id="KW-0175">Coiled coil</keyword>
<reference evidence="3" key="1">
    <citation type="journal article" date="2020" name="Stud. Mycol.">
        <title>101 Dothideomycetes genomes: a test case for predicting lifestyles and emergence of pathogens.</title>
        <authorList>
            <person name="Haridas S."/>
            <person name="Albert R."/>
            <person name="Binder M."/>
            <person name="Bloem J."/>
            <person name="Labutti K."/>
            <person name="Salamov A."/>
            <person name="Andreopoulos B."/>
            <person name="Baker S."/>
            <person name="Barry K."/>
            <person name="Bills G."/>
            <person name="Bluhm B."/>
            <person name="Cannon C."/>
            <person name="Castanera R."/>
            <person name="Culley D."/>
            <person name="Daum C."/>
            <person name="Ezra D."/>
            <person name="Gonzalez J."/>
            <person name="Henrissat B."/>
            <person name="Kuo A."/>
            <person name="Liang C."/>
            <person name="Lipzen A."/>
            <person name="Lutzoni F."/>
            <person name="Magnuson J."/>
            <person name="Mondo S."/>
            <person name="Nolan M."/>
            <person name="Ohm R."/>
            <person name="Pangilinan J."/>
            <person name="Park H.-J."/>
            <person name="Ramirez L."/>
            <person name="Alfaro M."/>
            <person name="Sun H."/>
            <person name="Tritt A."/>
            <person name="Yoshinaga Y."/>
            <person name="Zwiers L.-H."/>
            <person name="Turgeon B."/>
            <person name="Goodwin S."/>
            <person name="Spatafora J."/>
            <person name="Crous P."/>
            <person name="Grigoriev I."/>
        </authorList>
    </citation>
    <scope>NUCLEOTIDE SEQUENCE</scope>
    <source>
        <strain evidence="3">CBS 121410</strain>
    </source>
</reference>
<gene>
    <name evidence="3" type="ORF">K490DRAFT_58887</name>
</gene>
<feature type="region of interest" description="Disordered" evidence="2">
    <location>
        <begin position="186"/>
        <end position="217"/>
    </location>
</feature>
<name>A0A9P4LXS2_9PEZI</name>
<feature type="compositionally biased region" description="Basic and acidic residues" evidence="2">
    <location>
        <begin position="196"/>
        <end position="206"/>
    </location>
</feature>
<protein>
    <submittedName>
        <fullName evidence="3">Uncharacterized protein</fullName>
    </submittedName>
</protein>
<accession>A0A9P4LXS2</accession>
<sequence>MDEPSDLIAKCFIPLCIIAVLLLLALLARITSSRAITQAPQVPLSQSSALNHPTTFNDLIIDVVHKAAKNSEEQTAAQIRQFNDEVLSRMDDFATSLQIVTTEARSAHLAAPDACSITELDQKMTKQASKISKLVKSHDEMGQRTELMQHLLETNKEYQKNEFEIISQKLSQLELAFKNQLHTEVASQSNRLNKPQKSESDGRIAQDEPLETLSLSKGQQIDQTTSIVAKMSSINADSVLNQATTDMADINSNMVREQVETDATKQVQQEGKEEDHLDEEESTESRQQRADREMSDFETFQKELQKIVEEGKKENATLSNENVALRSRQQTMSAELQTTQDQLQKSQQAREADIQAHTESQGKLEHKLSEATDKLSLKVLQHSETSKKVQKIQKEKLGMRSQMDQLWNQIQRHEADSERFRFQLHATFTKLRSREHEFAQLQLEKASVQAEVETLRSQLLSKVVEIDSALSQLSQKTSAYKQAVRQIQIERRRTERMRRELLKSELAYESLEQHPEKMENSQREQEPRMPHPSKPDTTHPDTGASDTSKEFRDATKAHEKRAEAAESSSKQTVNDEHPTKPPRGEKANEEGNAGGDCRDNSHRPRDNSTGTTAPSVDASQKRPLNTDERHEDREVPAQTPEGDAAEGSDATPPTASSTPSAHGTTTPTEPCEDSSQQNQRTASEGHDEGEPAFQNATEDSSNTSVYC</sequence>
<feature type="compositionally biased region" description="Basic and acidic residues" evidence="2">
    <location>
        <begin position="624"/>
        <end position="635"/>
    </location>
</feature>
<feature type="compositionally biased region" description="Basic and acidic residues" evidence="2">
    <location>
        <begin position="547"/>
        <end position="564"/>
    </location>
</feature>
<feature type="compositionally biased region" description="Basic and acidic residues" evidence="2">
    <location>
        <begin position="596"/>
        <end position="606"/>
    </location>
</feature>
<feature type="compositionally biased region" description="Low complexity" evidence="2">
    <location>
        <begin position="336"/>
        <end position="347"/>
    </location>
</feature>
<feature type="compositionally biased region" description="Basic and acidic residues" evidence="2">
    <location>
        <begin position="348"/>
        <end position="366"/>
    </location>
</feature>
<feature type="coiled-coil region" evidence="1">
    <location>
        <begin position="431"/>
        <end position="500"/>
    </location>
</feature>
<feature type="compositionally biased region" description="Polar residues" evidence="2">
    <location>
        <begin position="186"/>
        <end position="195"/>
    </location>
</feature>
<feature type="compositionally biased region" description="Basic and acidic residues" evidence="2">
    <location>
        <begin position="573"/>
        <end position="589"/>
    </location>
</feature>
<feature type="compositionally biased region" description="Low complexity" evidence="2">
    <location>
        <begin position="650"/>
        <end position="668"/>
    </location>
</feature>
<organism evidence="3 4">
    <name type="scientific">Saccharata proteae CBS 121410</name>
    <dbReference type="NCBI Taxonomy" id="1314787"/>
    <lineage>
        <taxon>Eukaryota</taxon>
        <taxon>Fungi</taxon>
        <taxon>Dikarya</taxon>
        <taxon>Ascomycota</taxon>
        <taxon>Pezizomycotina</taxon>
        <taxon>Dothideomycetes</taxon>
        <taxon>Dothideomycetes incertae sedis</taxon>
        <taxon>Botryosphaeriales</taxon>
        <taxon>Saccharataceae</taxon>
        <taxon>Saccharata</taxon>
    </lineage>
</organism>
<feature type="compositionally biased region" description="Basic and acidic residues" evidence="2">
    <location>
        <begin position="283"/>
        <end position="295"/>
    </location>
</feature>
<feature type="compositionally biased region" description="Polar residues" evidence="2">
    <location>
        <begin position="607"/>
        <end position="618"/>
    </location>
</feature>
<feature type="compositionally biased region" description="Polar residues" evidence="2">
    <location>
        <begin position="694"/>
        <end position="707"/>
    </location>
</feature>
<comment type="caution">
    <text evidence="3">The sequence shown here is derived from an EMBL/GenBank/DDBJ whole genome shotgun (WGS) entry which is preliminary data.</text>
</comment>
<dbReference type="EMBL" id="ML978732">
    <property type="protein sequence ID" value="KAF2085273.1"/>
    <property type="molecule type" value="Genomic_DNA"/>
</dbReference>